<dbReference type="GO" id="GO:0046718">
    <property type="term" value="P:symbiont entry into host cell"/>
    <property type="evidence" value="ECO:0007669"/>
    <property type="project" value="UniProtKB-KW"/>
</dbReference>
<evidence type="ECO:0000256" key="9">
    <source>
        <dbReference type="ARBA" id="ARBA00023136"/>
    </source>
</evidence>
<keyword evidence="7" id="KW-0735">Signal-anchor</keyword>
<evidence type="ECO:0000256" key="4">
    <source>
        <dbReference type="ARBA" id="ARBA00022692"/>
    </source>
</evidence>
<keyword evidence="10" id="KW-1015">Disulfide bond</keyword>
<evidence type="ECO:0000313" key="12">
    <source>
        <dbReference type="EMBL" id="AIT70744.1"/>
    </source>
</evidence>
<evidence type="ECO:0000256" key="8">
    <source>
        <dbReference type="ARBA" id="ARBA00022989"/>
    </source>
</evidence>
<dbReference type="EMBL" id="KM595078">
    <property type="protein sequence ID" value="AIT70744.1"/>
    <property type="molecule type" value="Genomic_DNA"/>
</dbReference>
<organism evidence="12 13">
    <name type="scientific">Cotia virus</name>
    <dbReference type="NCBI Taxonomy" id="39444"/>
    <lineage>
        <taxon>Viruses</taxon>
        <taxon>Varidnaviria</taxon>
        <taxon>Bamfordvirae</taxon>
        <taxon>Nucleocytoviricota</taxon>
        <taxon>Pokkesviricetes</taxon>
        <taxon>Chitovirales</taxon>
        <taxon>Poxviridae</taxon>
        <taxon>Chordopoxvirinae</taxon>
        <taxon>Oryzopoxvirus</taxon>
        <taxon>Oryzopoxvirus cotia</taxon>
    </lineage>
</organism>
<name>A0A097IVZ2_9POXV</name>
<accession>A0A097IVZ2</accession>
<evidence type="ECO:0000256" key="6">
    <source>
        <dbReference type="ARBA" id="ARBA00022879"/>
    </source>
</evidence>
<evidence type="ECO:0000256" key="11">
    <source>
        <dbReference type="ARBA" id="ARBA00023296"/>
    </source>
</evidence>
<keyword evidence="5" id="KW-0946">Virion</keyword>
<keyword evidence="4" id="KW-0812">Transmembrane</keyword>
<evidence type="ECO:0000256" key="2">
    <source>
        <dbReference type="ARBA" id="ARBA00022506"/>
    </source>
</evidence>
<evidence type="ECO:0000256" key="3">
    <source>
        <dbReference type="ARBA" id="ARBA00022595"/>
    </source>
</evidence>
<proteinExistence type="predicted"/>
<evidence type="ECO:0000256" key="1">
    <source>
        <dbReference type="ARBA" id="ARBA00004462"/>
    </source>
</evidence>
<dbReference type="GO" id="GO:0055036">
    <property type="term" value="C:virion membrane"/>
    <property type="evidence" value="ECO:0007669"/>
    <property type="project" value="UniProtKB-SubCell"/>
</dbReference>
<keyword evidence="3" id="KW-1162">Viral penetration into host cytoplasm</keyword>
<keyword evidence="6" id="KW-0261">Viral envelope protein</keyword>
<dbReference type="Pfam" id="PF05323">
    <property type="entry name" value="Pox_A21"/>
    <property type="match status" value="1"/>
</dbReference>
<keyword evidence="9" id="KW-0472">Membrane</keyword>
<keyword evidence="11" id="KW-1160">Virus entry into host cell</keyword>
<keyword evidence="8" id="KW-1133">Transmembrane helix</keyword>
<evidence type="ECO:0000256" key="7">
    <source>
        <dbReference type="ARBA" id="ARBA00022968"/>
    </source>
</evidence>
<evidence type="ECO:0000256" key="10">
    <source>
        <dbReference type="ARBA" id="ARBA00023157"/>
    </source>
</evidence>
<dbReference type="GO" id="GO:0039663">
    <property type="term" value="P:membrane fusion involved in viral entry into host cell"/>
    <property type="evidence" value="ECO:0007669"/>
    <property type="project" value="UniProtKB-KW"/>
</dbReference>
<protein>
    <submittedName>
        <fullName evidence="12">MV entry-fusion complex protein</fullName>
    </submittedName>
</protein>
<evidence type="ECO:0000313" key="13">
    <source>
        <dbReference type="Proteomes" id="UP000121784"/>
    </source>
</evidence>
<reference evidence="12 13" key="1">
    <citation type="submission" date="2014-09" db="EMBL/GenBank/DDBJ databases">
        <title>Complete Genome Sequence of the Embu Virus Strain SPAn 880.</title>
        <authorList>
            <person name="Ibrahim M.S."/>
            <person name="Antwerpen M.H."/>
            <person name="Georgi E."/>
            <person name="Vette P."/>
            <person name="Zoeller G."/>
            <person name="Meyer H."/>
        </authorList>
    </citation>
    <scope>NUCLEOTIDE SEQUENCE [LARGE SCALE GENOMIC DNA]</scope>
    <source>
        <strain evidence="12">SPAn880</strain>
    </source>
</reference>
<dbReference type="GO" id="GO:0019031">
    <property type="term" value="C:viral envelope"/>
    <property type="evidence" value="ECO:0007669"/>
    <property type="project" value="UniProtKB-KW"/>
</dbReference>
<sequence length="113" mass="13479">MITLFLILCYFILIFNIMVPAISEKLRMEHNVYVKYKKINKDYYCVDDRLFYYKFDLSGITPNMALDYDKNPLTCNKINKVDKNMYISCNSNSTISNFREVCNKAYLNIFFNT</sequence>
<gene>
    <name evidence="12" type="primary">129</name>
</gene>
<dbReference type="Proteomes" id="UP000121784">
    <property type="component" value="Segment"/>
</dbReference>
<comment type="subcellular location">
    <subcellularLocation>
        <location evidence="1">Virion membrane</location>
        <topology evidence="1">Single-pass type III membrane protein</topology>
    </subcellularLocation>
</comment>
<keyword evidence="2" id="KW-1168">Fusion of virus membrane with host membrane</keyword>
<dbReference type="InterPro" id="IPR007987">
    <property type="entry name" value="Poxvirus_A21"/>
</dbReference>
<evidence type="ECO:0000256" key="5">
    <source>
        <dbReference type="ARBA" id="ARBA00022844"/>
    </source>
</evidence>